<dbReference type="InterPro" id="IPR002110">
    <property type="entry name" value="Ankyrin_rpt"/>
</dbReference>
<dbReference type="InterPro" id="IPR036770">
    <property type="entry name" value="Ankyrin_rpt-contain_sf"/>
</dbReference>
<dbReference type="EMBL" id="CAMXCT010003646">
    <property type="protein sequence ID" value="CAI4005533.1"/>
    <property type="molecule type" value="Genomic_DNA"/>
</dbReference>
<reference evidence="2" key="1">
    <citation type="submission" date="2022-10" db="EMBL/GenBank/DDBJ databases">
        <authorList>
            <person name="Chen Y."/>
            <person name="Dougan E. K."/>
            <person name="Chan C."/>
            <person name="Rhodes N."/>
            <person name="Thang M."/>
        </authorList>
    </citation>
    <scope>NUCLEOTIDE SEQUENCE</scope>
</reference>
<proteinExistence type="predicted"/>
<keyword evidence="4" id="KW-1185">Reference proteome</keyword>
<name>A0A9P1GCQ5_9DINO</name>
<evidence type="ECO:0000313" key="4">
    <source>
        <dbReference type="Proteomes" id="UP001152797"/>
    </source>
</evidence>
<accession>A0A9P1GCQ5</accession>
<dbReference type="SUPFAM" id="SSF48403">
    <property type="entry name" value="Ankyrin repeat"/>
    <property type="match status" value="1"/>
</dbReference>
<dbReference type="Proteomes" id="UP001152797">
    <property type="component" value="Unassembled WGS sequence"/>
</dbReference>
<evidence type="ECO:0000313" key="3">
    <source>
        <dbReference type="EMBL" id="CAL4792845.1"/>
    </source>
</evidence>
<dbReference type="Pfam" id="PF00023">
    <property type="entry name" value="Ank"/>
    <property type="match status" value="1"/>
</dbReference>
<reference evidence="3 4" key="2">
    <citation type="submission" date="2024-05" db="EMBL/GenBank/DDBJ databases">
        <authorList>
            <person name="Chen Y."/>
            <person name="Shah S."/>
            <person name="Dougan E. K."/>
            <person name="Thang M."/>
            <person name="Chan C."/>
        </authorList>
    </citation>
    <scope>NUCLEOTIDE SEQUENCE [LARGE SCALE GENOMIC DNA]</scope>
</reference>
<feature type="repeat" description="ANK" evidence="1">
    <location>
        <begin position="21"/>
        <end position="53"/>
    </location>
</feature>
<evidence type="ECO:0008006" key="5">
    <source>
        <dbReference type="Google" id="ProtNLM"/>
    </source>
</evidence>
<dbReference type="EMBL" id="CAMXCT030003646">
    <property type="protein sequence ID" value="CAL4792845.1"/>
    <property type="molecule type" value="Genomic_DNA"/>
</dbReference>
<protein>
    <recommendedName>
        <fullName evidence="5">ANK_REP_REGION domain-containing protein</fullName>
    </recommendedName>
</protein>
<dbReference type="AlphaFoldDB" id="A0A9P1GCQ5"/>
<evidence type="ECO:0000256" key="1">
    <source>
        <dbReference type="PROSITE-ProRule" id="PRU00023"/>
    </source>
</evidence>
<dbReference type="PROSITE" id="PS50088">
    <property type="entry name" value="ANK_REPEAT"/>
    <property type="match status" value="1"/>
</dbReference>
<dbReference type="OrthoDB" id="194358at2759"/>
<gene>
    <name evidence="2" type="ORF">C1SCF055_LOCUS31247</name>
</gene>
<evidence type="ECO:0000313" key="2">
    <source>
        <dbReference type="EMBL" id="CAI4005533.1"/>
    </source>
</evidence>
<organism evidence="2">
    <name type="scientific">Cladocopium goreaui</name>
    <dbReference type="NCBI Taxonomy" id="2562237"/>
    <lineage>
        <taxon>Eukaryota</taxon>
        <taxon>Sar</taxon>
        <taxon>Alveolata</taxon>
        <taxon>Dinophyceae</taxon>
        <taxon>Suessiales</taxon>
        <taxon>Symbiodiniaceae</taxon>
        <taxon>Cladocopium</taxon>
    </lineage>
</organism>
<dbReference type="EMBL" id="CAMXCT020003646">
    <property type="protein sequence ID" value="CAL1158908.1"/>
    <property type="molecule type" value="Genomic_DNA"/>
</dbReference>
<comment type="caution">
    <text evidence="2">The sequence shown here is derived from an EMBL/GenBank/DDBJ whole genome shotgun (WGS) entry which is preliminary data.</text>
</comment>
<dbReference type="Gene3D" id="1.25.40.20">
    <property type="entry name" value="Ankyrin repeat-containing domain"/>
    <property type="match status" value="1"/>
</dbReference>
<keyword evidence="1" id="KW-0040">ANK repeat</keyword>
<sequence length="133" mass="14665">MMRQRTGQRHVKANVHARDAKLCTALHYSAHDGNAEAAKVLLQAGSSAFARNCSATPRDVALLSGLPECKVALNLKIVLRCFHQGNMQTHAGQLKKTGVNQHTGFAPSATASGTYRKSLEMDMWWRILLSIWH</sequence>